<sequence>MSCFNIGWRYAVCAIGLSIAVTAGAEDFPSRQIQIIVPYAAGGSTDQLARSIQEPMSQDLGQPVIIINKPGAAGTIGVDYVARAKPDGYTLVFGNTGPNAIVQLTREIPYDPLTDLRPISTVALTPMILAVPAKSPAKTLKEFIAYAKKEGNSLSFGSTGNGGISHFSGISFNNMAHVKMVHIPYNGGAPMLPAFGGGQLDAAFLTGLDGTTMLSSGLIRYLAVATEKPTDVAPGLQTIDKDVPGFKSVAWFGVLAPKGTPDNVVDRINQAIKKAVATPEVKKLFTSRWVEPHSSTPQEMADIIKKEVAQWQPVAKEVRGQ</sequence>
<protein>
    <submittedName>
        <fullName evidence="3">MFS transporter</fullName>
    </submittedName>
</protein>
<accession>V8QQF6</accession>
<feature type="signal peptide" evidence="2">
    <location>
        <begin position="1"/>
        <end position="25"/>
    </location>
</feature>
<dbReference type="CDD" id="cd07012">
    <property type="entry name" value="PBP2_Bug_TTT"/>
    <property type="match status" value="1"/>
</dbReference>
<organism evidence="3 4">
    <name type="scientific">Advenella kashmirensis W13003</name>
    <dbReference type="NCBI Taxonomy" id="1424334"/>
    <lineage>
        <taxon>Bacteria</taxon>
        <taxon>Pseudomonadati</taxon>
        <taxon>Pseudomonadota</taxon>
        <taxon>Betaproteobacteria</taxon>
        <taxon>Burkholderiales</taxon>
        <taxon>Alcaligenaceae</taxon>
    </lineage>
</organism>
<evidence type="ECO:0000313" key="3">
    <source>
        <dbReference type="EMBL" id="ETF01525.1"/>
    </source>
</evidence>
<dbReference type="AlphaFoldDB" id="V8QQF6"/>
<proteinExistence type="inferred from homology"/>
<name>V8QQF6_9BURK</name>
<feature type="chain" id="PRO_5004771905" evidence="2">
    <location>
        <begin position="26"/>
        <end position="321"/>
    </location>
</feature>
<dbReference type="Proteomes" id="UP000018733">
    <property type="component" value="Unassembled WGS sequence"/>
</dbReference>
<dbReference type="eggNOG" id="COG3181">
    <property type="taxonomic scope" value="Bacteria"/>
</dbReference>
<evidence type="ECO:0000313" key="4">
    <source>
        <dbReference type="Proteomes" id="UP000018733"/>
    </source>
</evidence>
<dbReference type="InterPro" id="IPR005064">
    <property type="entry name" value="BUG"/>
</dbReference>
<evidence type="ECO:0000256" key="1">
    <source>
        <dbReference type="ARBA" id="ARBA00006987"/>
    </source>
</evidence>
<dbReference type="SUPFAM" id="SSF53850">
    <property type="entry name" value="Periplasmic binding protein-like II"/>
    <property type="match status" value="1"/>
</dbReference>
<dbReference type="EMBL" id="AYXT01000010">
    <property type="protein sequence ID" value="ETF01525.1"/>
    <property type="molecule type" value="Genomic_DNA"/>
</dbReference>
<dbReference type="InterPro" id="IPR042100">
    <property type="entry name" value="Bug_dom1"/>
</dbReference>
<dbReference type="PANTHER" id="PTHR42928">
    <property type="entry name" value="TRICARBOXYLATE-BINDING PROTEIN"/>
    <property type="match status" value="1"/>
</dbReference>
<keyword evidence="4" id="KW-1185">Reference proteome</keyword>
<dbReference type="STRING" id="1424334.W822_11950"/>
<dbReference type="PANTHER" id="PTHR42928:SF5">
    <property type="entry name" value="BLR1237 PROTEIN"/>
    <property type="match status" value="1"/>
</dbReference>
<comment type="caution">
    <text evidence="3">The sequence shown here is derived from an EMBL/GenBank/DDBJ whole genome shotgun (WGS) entry which is preliminary data.</text>
</comment>
<dbReference type="PATRIC" id="fig|1424334.3.peg.2407"/>
<reference evidence="3 4" key="1">
    <citation type="journal article" date="2014" name="Genome Announc.">
        <title>Draft Genome Sequence of Advenella kashmirensis Strain W13003, a Polycyclic Aromatic Hydrocarbon-Degrading Bacterium.</title>
        <authorList>
            <person name="Wang X."/>
            <person name="Jin D."/>
            <person name="Zhou L."/>
            <person name="Wu L."/>
            <person name="An W."/>
            <person name="Zhao L."/>
        </authorList>
    </citation>
    <scope>NUCLEOTIDE SEQUENCE [LARGE SCALE GENOMIC DNA]</scope>
    <source>
        <strain evidence="3 4">W13003</strain>
    </source>
</reference>
<dbReference type="HOGENOM" id="CLU_045683_0_1_4"/>
<dbReference type="PIRSF" id="PIRSF017082">
    <property type="entry name" value="YflP"/>
    <property type="match status" value="1"/>
</dbReference>
<gene>
    <name evidence="3" type="ORF">W822_11950</name>
</gene>
<evidence type="ECO:0000256" key="2">
    <source>
        <dbReference type="SAM" id="SignalP"/>
    </source>
</evidence>
<dbReference type="Gene3D" id="3.40.190.10">
    <property type="entry name" value="Periplasmic binding protein-like II"/>
    <property type="match status" value="1"/>
</dbReference>
<dbReference type="RefSeq" id="WP_024005356.1">
    <property type="nucleotide sequence ID" value="NZ_KI650980.1"/>
</dbReference>
<keyword evidence="2" id="KW-0732">Signal</keyword>
<dbReference type="OrthoDB" id="8627412at2"/>
<dbReference type="Gene3D" id="3.40.190.150">
    <property type="entry name" value="Bordetella uptake gene, domain 1"/>
    <property type="match status" value="1"/>
</dbReference>
<dbReference type="Pfam" id="PF03401">
    <property type="entry name" value="TctC"/>
    <property type="match status" value="1"/>
</dbReference>
<comment type="similarity">
    <text evidence="1">Belongs to the UPF0065 (bug) family.</text>
</comment>